<dbReference type="GO" id="GO:0051015">
    <property type="term" value="F:actin filament binding"/>
    <property type="evidence" value="ECO:0007669"/>
    <property type="project" value="InterPro"/>
</dbReference>
<keyword evidence="2" id="KW-0009">Actin-binding</keyword>
<evidence type="ECO:0000256" key="1">
    <source>
        <dbReference type="ARBA" id="ARBA00022737"/>
    </source>
</evidence>
<organism evidence="6 7">
    <name type="scientific">Reticulomyxa filosa</name>
    <dbReference type="NCBI Taxonomy" id="46433"/>
    <lineage>
        <taxon>Eukaryota</taxon>
        <taxon>Sar</taxon>
        <taxon>Rhizaria</taxon>
        <taxon>Retaria</taxon>
        <taxon>Foraminifera</taxon>
        <taxon>Monothalamids</taxon>
        <taxon>Reticulomyxidae</taxon>
        <taxon>Reticulomyxa</taxon>
    </lineage>
</organism>
<feature type="region of interest" description="Disordered" evidence="4">
    <location>
        <begin position="1"/>
        <end position="40"/>
    </location>
</feature>
<dbReference type="InterPro" id="IPR001715">
    <property type="entry name" value="CH_dom"/>
</dbReference>
<gene>
    <name evidence="6" type="ORF">RFI_05042</name>
</gene>
<evidence type="ECO:0000256" key="3">
    <source>
        <dbReference type="SAM" id="Coils"/>
    </source>
</evidence>
<feature type="coiled-coil region" evidence="3">
    <location>
        <begin position="81"/>
        <end position="108"/>
    </location>
</feature>
<name>X6P1E1_RETFI</name>
<sequence length="809" mass="92677">NTSVPEEIEGLMLQTETRHNDQKEKLREAKKKYQSSGDEQKDVVELQRRESILEHIAAENKEWNDSLNKLVHVAQKNDVAAKEHQVTLEELNGRINDLLKLKHLFEQKANKVYYLCIRIYTCTYIFYLLEEINRTLFGNNCFGIEKETKPEDLQKSGEVLLSSLNDRHREAEGNVEKMLAETKTNDEKHQERLAKLKENNDEWKDAMTSSVNTVADIKAADAHAEQNKMTYGGWIEMRKEESTLIPSLSRQNDDPIVCLYTPQPKLDKHHMLSALYDCELLCELVNLVEADFVDARVIHKPDALKPYPISNKYVKENVQLLIASLKAFGIHIDHGDDVYTKWSDIFTHFELLQKVIDELHTKKLKAYVNLKETPEIKDLKDANESEEDIGRIPPQEWLKRWLNHRSGKPVLSPISDYTEALYETMKCIDPAFASSAPAQTFSADPTMASQHMVRFARTKLNINVYLQANDLVAHHQKLQELFAAQIFEVSSGLEKKSKAKKPRGSTKLPGSADDGMISFINSVLPPEQQINELTRDMSDGLDYYPCSFDLFFFFFLSLSIRNCHFCMFLLHSIVLCRLLEKMKPGCIQWKAVQIKPRQKFDKIGNCNYAMTICSKEFPFSLVGIGGDDIHNGNQKMVRSLLWQMMRYWSTKKLSELSFGGKDVKDEDILQWANLTISGLRDRHSSEIRSFRDKKLTTGLFYLELLKAVLGEEHVRNDLIYFNIPVLSNPRAPDEHNKERLANARYAMTIIRMNGADLFILPEDLIGLDSKAVLSTLAAIMTIAFTQDKIEHETAHEDAGSTAINDLLNG</sequence>
<dbReference type="PANTHER" id="PTHR19961">
    <property type="entry name" value="FIMBRIN/PLASTIN"/>
    <property type="match status" value="1"/>
</dbReference>
<evidence type="ECO:0000259" key="5">
    <source>
        <dbReference type="PROSITE" id="PS50021"/>
    </source>
</evidence>
<dbReference type="Pfam" id="PF00307">
    <property type="entry name" value="CH"/>
    <property type="match status" value="2"/>
</dbReference>
<dbReference type="SMART" id="SM00033">
    <property type="entry name" value="CH"/>
    <property type="match status" value="2"/>
</dbReference>
<dbReference type="AlphaFoldDB" id="X6P1E1"/>
<dbReference type="InterPro" id="IPR039959">
    <property type="entry name" value="Fimbrin/Plastin"/>
</dbReference>
<evidence type="ECO:0000256" key="2">
    <source>
        <dbReference type="ARBA" id="ARBA00023203"/>
    </source>
</evidence>
<dbReference type="OrthoDB" id="431378at2759"/>
<dbReference type="GO" id="GO:0032432">
    <property type="term" value="C:actin filament bundle"/>
    <property type="evidence" value="ECO:0007669"/>
    <property type="project" value="TreeGrafter"/>
</dbReference>
<proteinExistence type="predicted"/>
<dbReference type="Gene3D" id="1.10.418.10">
    <property type="entry name" value="Calponin-like domain"/>
    <property type="match status" value="3"/>
</dbReference>
<feature type="coiled-coil region" evidence="3">
    <location>
        <begin position="161"/>
        <end position="206"/>
    </location>
</feature>
<dbReference type="Proteomes" id="UP000023152">
    <property type="component" value="Unassembled WGS sequence"/>
</dbReference>
<protein>
    <submittedName>
        <fullName evidence="6">Fimbrin-like protein</fullName>
    </submittedName>
</protein>
<feature type="non-terminal residue" evidence="6">
    <location>
        <position position="1"/>
    </location>
</feature>
<dbReference type="PANTHER" id="PTHR19961:SF18">
    <property type="entry name" value="FI19014P1"/>
    <property type="match status" value="1"/>
</dbReference>
<dbReference type="GO" id="GO:0005737">
    <property type="term" value="C:cytoplasm"/>
    <property type="evidence" value="ECO:0007669"/>
    <property type="project" value="TreeGrafter"/>
</dbReference>
<evidence type="ECO:0000313" key="7">
    <source>
        <dbReference type="Proteomes" id="UP000023152"/>
    </source>
</evidence>
<dbReference type="PROSITE" id="PS50021">
    <property type="entry name" value="CH"/>
    <property type="match status" value="2"/>
</dbReference>
<feature type="compositionally biased region" description="Basic and acidic residues" evidence="4">
    <location>
        <begin position="16"/>
        <end position="27"/>
    </location>
</feature>
<feature type="domain" description="Calponin-homology (CH)" evidence="5">
    <location>
        <begin position="527"/>
        <end position="649"/>
    </location>
</feature>
<dbReference type="GO" id="GO:0051639">
    <property type="term" value="P:actin filament network formation"/>
    <property type="evidence" value="ECO:0007669"/>
    <property type="project" value="TreeGrafter"/>
</dbReference>
<dbReference type="GO" id="GO:0051017">
    <property type="term" value="P:actin filament bundle assembly"/>
    <property type="evidence" value="ECO:0007669"/>
    <property type="project" value="InterPro"/>
</dbReference>
<reference evidence="6 7" key="1">
    <citation type="journal article" date="2013" name="Curr. Biol.">
        <title>The Genome of the Foraminiferan Reticulomyxa filosa.</title>
        <authorList>
            <person name="Glockner G."/>
            <person name="Hulsmann N."/>
            <person name="Schleicher M."/>
            <person name="Noegel A.A."/>
            <person name="Eichinger L."/>
            <person name="Gallinger C."/>
            <person name="Pawlowski J."/>
            <person name="Sierra R."/>
            <person name="Euteneuer U."/>
            <person name="Pillet L."/>
            <person name="Moustafa A."/>
            <person name="Platzer M."/>
            <person name="Groth M."/>
            <person name="Szafranski K."/>
            <person name="Schliwa M."/>
        </authorList>
    </citation>
    <scope>NUCLEOTIDE SEQUENCE [LARGE SCALE GENOMIC DNA]</scope>
</reference>
<dbReference type="InterPro" id="IPR036872">
    <property type="entry name" value="CH_dom_sf"/>
</dbReference>
<accession>X6P1E1</accession>
<keyword evidence="1" id="KW-0677">Repeat</keyword>
<feature type="domain" description="Calponin-homology (CH)" evidence="5">
    <location>
        <begin position="662"/>
        <end position="784"/>
    </location>
</feature>
<keyword evidence="3" id="KW-0175">Coiled coil</keyword>
<evidence type="ECO:0000313" key="6">
    <source>
        <dbReference type="EMBL" id="ETO32076.1"/>
    </source>
</evidence>
<dbReference type="SUPFAM" id="SSF47576">
    <property type="entry name" value="Calponin-homology domain, CH-domain"/>
    <property type="match status" value="2"/>
</dbReference>
<evidence type="ECO:0000256" key="4">
    <source>
        <dbReference type="SAM" id="MobiDB-lite"/>
    </source>
</evidence>
<comment type="caution">
    <text evidence="6">The sequence shown here is derived from an EMBL/GenBank/DDBJ whole genome shotgun (WGS) entry which is preliminary data.</text>
</comment>
<dbReference type="EMBL" id="ASPP01004504">
    <property type="protein sequence ID" value="ETO32076.1"/>
    <property type="molecule type" value="Genomic_DNA"/>
</dbReference>
<dbReference type="GO" id="GO:0005884">
    <property type="term" value="C:actin filament"/>
    <property type="evidence" value="ECO:0007669"/>
    <property type="project" value="TreeGrafter"/>
</dbReference>
<keyword evidence="7" id="KW-1185">Reference proteome</keyword>